<protein>
    <recommendedName>
        <fullName evidence="10">MARVEL domain-containing protein</fullName>
    </recommendedName>
</protein>
<comment type="subcellular location">
    <subcellularLocation>
        <location evidence="1">Endomembrane system</location>
        <topology evidence="1">Multi-pass membrane protein</topology>
    </subcellularLocation>
</comment>
<evidence type="ECO:0000256" key="1">
    <source>
        <dbReference type="ARBA" id="ARBA00004127"/>
    </source>
</evidence>
<dbReference type="Proteomes" id="UP001222027">
    <property type="component" value="Unassembled WGS sequence"/>
</dbReference>
<name>A0AAV8QMI4_ENSVE</name>
<proteinExistence type="inferred from homology"/>
<evidence type="ECO:0000256" key="7">
    <source>
        <dbReference type="SAM" id="Phobius"/>
    </source>
</evidence>
<reference evidence="8 9" key="1">
    <citation type="submission" date="2022-12" db="EMBL/GenBank/DDBJ databases">
        <title>Chromosome-scale assembly of the Ensete ventricosum genome.</title>
        <authorList>
            <person name="Dussert Y."/>
            <person name="Stocks J."/>
            <person name="Wendawek A."/>
            <person name="Woldeyes F."/>
            <person name="Nichols R.A."/>
            <person name="Borrell J.S."/>
        </authorList>
    </citation>
    <scope>NUCLEOTIDE SEQUENCE [LARGE SCALE GENOMIC DNA]</scope>
    <source>
        <strain evidence="9">cv. Maze</strain>
        <tissue evidence="8">Seeds</tissue>
    </source>
</reference>
<evidence type="ECO:0000256" key="6">
    <source>
        <dbReference type="ARBA" id="ARBA00029467"/>
    </source>
</evidence>
<keyword evidence="5 7" id="KW-0472">Membrane</keyword>
<comment type="caution">
    <text evidence="8">The sequence shown here is derived from an EMBL/GenBank/DDBJ whole genome shotgun (WGS) entry which is preliminary data.</text>
</comment>
<sequence length="233" mass="25462">MGSTVRMLNSDVFTRIPSVPWIPQECYLRIEAMAFNQTTNIALSVLFLGSVSFVFGIVAENKKPPFGTPIQGKDVIICNFPDDPTVLLGTSSVVTLILAAIAGHVAVYFPYKGKYVPSNALFQNTTLLAFFIVAEGVTFLALAMLVWTTVTEGLHRSRNVHHDLTTQCPTAKTGLFGGGAFLALDAAIFWLICQMLTMNSRSDYFDEDDLIGEYGEVNCVTDVETIAIRHPTA</sequence>
<dbReference type="Pfam" id="PF06749">
    <property type="entry name" value="DUF1218"/>
    <property type="match status" value="1"/>
</dbReference>
<keyword evidence="9" id="KW-1185">Reference proteome</keyword>
<dbReference type="InterPro" id="IPR009606">
    <property type="entry name" value="DEAL/Modifying_wall_lignin1/2"/>
</dbReference>
<feature type="transmembrane region" description="Helical" evidence="7">
    <location>
        <begin position="86"/>
        <end position="109"/>
    </location>
</feature>
<feature type="transmembrane region" description="Helical" evidence="7">
    <location>
        <begin position="121"/>
        <end position="147"/>
    </location>
</feature>
<accession>A0AAV8QMI4</accession>
<keyword evidence="3" id="KW-0732">Signal</keyword>
<evidence type="ECO:0000256" key="4">
    <source>
        <dbReference type="ARBA" id="ARBA00022989"/>
    </source>
</evidence>
<evidence type="ECO:0000256" key="3">
    <source>
        <dbReference type="ARBA" id="ARBA00022729"/>
    </source>
</evidence>
<gene>
    <name evidence="8" type="ORF">OPV22_021656</name>
</gene>
<evidence type="ECO:0000313" key="9">
    <source>
        <dbReference type="Proteomes" id="UP001222027"/>
    </source>
</evidence>
<evidence type="ECO:0000256" key="2">
    <source>
        <dbReference type="ARBA" id="ARBA00022692"/>
    </source>
</evidence>
<dbReference type="InterPro" id="IPR052222">
    <property type="entry name" value="DESIGUAL"/>
</dbReference>
<evidence type="ECO:0008006" key="10">
    <source>
        <dbReference type="Google" id="ProtNLM"/>
    </source>
</evidence>
<feature type="transmembrane region" description="Helical" evidence="7">
    <location>
        <begin position="174"/>
        <end position="193"/>
    </location>
</feature>
<evidence type="ECO:0000313" key="8">
    <source>
        <dbReference type="EMBL" id="KAJ8477929.1"/>
    </source>
</evidence>
<dbReference type="PANTHER" id="PTHR31769">
    <property type="entry name" value="OS07G0462200 PROTEIN-RELATED"/>
    <property type="match status" value="1"/>
</dbReference>
<organism evidence="8 9">
    <name type="scientific">Ensete ventricosum</name>
    <name type="common">Abyssinian banana</name>
    <name type="synonym">Musa ensete</name>
    <dbReference type="NCBI Taxonomy" id="4639"/>
    <lineage>
        <taxon>Eukaryota</taxon>
        <taxon>Viridiplantae</taxon>
        <taxon>Streptophyta</taxon>
        <taxon>Embryophyta</taxon>
        <taxon>Tracheophyta</taxon>
        <taxon>Spermatophyta</taxon>
        <taxon>Magnoliopsida</taxon>
        <taxon>Liliopsida</taxon>
        <taxon>Zingiberales</taxon>
        <taxon>Musaceae</taxon>
        <taxon>Ensete</taxon>
    </lineage>
</organism>
<feature type="transmembrane region" description="Helical" evidence="7">
    <location>
        <begin position="41"/>
        <end position="59"/>
    </location>
</feature>
<comment type="similarity">
    <text evidence="6">Belongs to the DESIGUAL family.</text>
</comment>
<dbReference type="GO" id="GO:0012505">
    <property type="term" value="C:endomembrane system"/>
    <property type="evidence" value="ECO:0007669"/>
    <property type="project" value="UniProtKB-SubCell"/>
</dbReference>
<keyword evidence="4 7" id="KW-1133">Transmembrane helix</keyword>
<keyword evidence="2 7" id="KW-0812">Transmembrane</keyword>
<evidence type="ECO:0000256" key="5">
    <source>
        <dbReference type="ARBA" id="ARBA00023136"/>
    </source>
</evidence>
<dbReference type="AlphaFoldDB" id="A0AAV8QMI4"/>
<dbReference type="EMBL" id="JAQQAF010000006">
    <property type="protein sequence ID" value="KAJ8477929.1"/>
    <property type="molecule type" value="Genomic_DNA"/>
</dbReference>